<dbReference type="AlphaFoldDB" id="A0A660LH39"/>
<dbReference type="InterPro" id="IPR011053">
    <property type="entry name" value="Single_hybrid_motif"/>
</dbReference>
<dbReference type="SUPFAM" id="SSF52777">
    <property type="entry name" value="CoA-dependent acyltransferases"/>
    <property type="match status" value="1"/>
</dbReference>
<dbReference type="InterPro" id="IPR000089">
    <property type="entry name" value="Biotin_lipoyl"/>
</dbReference>
<dbReference type="InterPro" id="IPR001078">
    <property type="entry name" value="2-oxoacid_DH_actylTfrase"/>
</dbReference>
<accession>A0A660LH39</accession>
<dbReference type="Gene3D" id="2.40.50.100">
    <property type="match status" value="1"/>
</dbReference>
<dbReference type="GO" id="GO:0045254">
    <property type="term" value="C:pyruvate dehydrogenase complex"/>
    <property type="evidence" value="ECO:0007669"/>
    <property type="project" value="InterPro"/>
</dbReference>
<feature type="domain" description="Lipoyl-binding" evidence="6">
    <location>
        <begin position="1"/>
        <end position="70"/>
    </location>
</feature>
<keyword evidence="4" id="KW-0012">Acyltransferase</keyword>
<dbReference type="PROSITE" id="PS50968">
    <property type="entry name" value="BIOTINYL_LIPOYL"/>
    <property type="match status" value="1"/>
</dbReference>
<dbReference type="Proteomes" id="UP000278962">
    <property type="component" value="Unassembled WGS sequence"/>
</dbReference>
<comment type="cofactor">
    <cofactor evidence="1 4">
        <name>(R)-lipoate</name>
        <dbReference type="ChEBI" id="CHEBI:83088"/>
    </cofactor>
</comment>
<dbReference type="GO" id="GO:0016746">
    <property type="term" value="F:acyltransferase activity"/>
    <property type="evidence" value="ECO:0007669"/>
    <property type="project" value="UniProtKB-KW"/>
</dbReference>
<dbReference type="GO" id="GO:0006086">
    <property type="term" value="P:pyruvate decarboxylation to acetyl-CoA"/>
    <property type="evidence" value="ECO:0007669"/>
    <property type="project" value="InterPro"/>
</dbReference>
<dbReference type="EC" id="2.3.1.-" evidence="4"/>
<dbReference type="PROSITE" id="PS51826">
    <property type="entry name" value="PSBD"/>
    <property type="match status" value="1"/>
</dbReference>
<dbReference type="PANTHER" id="PTHR23151">
    <property type="entry name" value="DIHYDROLIPOAMIDE ACETYL/SUCCINYL-TRANSFERASE-RELATED"/>
    <property type="match status" value="1"/>
</dbReference>
<dbReference type="Pfam" id="PF02817">
    <property type="entry name" value="E3_binding"/>
    <property type="match status" value="1"/>
</dbReference>
<dbReference type="SUPFAM" id="SSF47005">
    <property type="entry name" value="Peripheral subunit-binding domain of 2-oxo acid dehydrogenase complex"/>
    <property type="match status" value="1"/>
</dbReference>
<reference evidence="8 9" key="1">
    <citation type="submission" date="2018-10" db="EMBL/GenBank/DDBJ databases">
        <title>Genomic Encyclopedia of Archaeal and Bacterial Type Strains, Phase II (KMG-II): from individual species to whole genera.</title>
        <authorList>
            <person name="Goeker M."/>
        </authorList>
    </citation>
    <scope>NUCLEOTIDE SEQUENCE [LARGE SCALE GENOMIC DNA]</scope>
    <source>
        <strain evidence="8 9">DSM 14954</strain>
    </source>
</reference>
<gene>
    <name evidence="8" type="ORF">C8N24_2127</name>
</gene>
<comment type="caution">
    <text evidence="8">The sequence shown here is derived from an EMBL/GenBank/DDBJ whole genome shotgun (WGS) entry which is preliminary data.</text>
</comment>
<feature type="compositionally biased region" description="Acidic residues" evidence="5">
    <location>
        <begin position="198"/>
        <end position="208"/>
    </location>
</feature>
<protein>
    <recommendedName>
        <fullName evidence="4">Dihydrolipoamide acetyltransferase component of pyruvate dehydrogenase complex</fullName>
        <ecNumber evidence="4">2.3.1.-</ecNumber>
    </recommendedName>
</protein>
<dbReference type="Pfam" id="PF00364">
    <property type="entry name" value="Biotin_lipoyl"/>
    <property type="match status" value="1"/>
</dbReference>
<feature type="region of interest" description="Disordered" evidence="5">
    <location>
        <begin position="64"/>
        <end position="222"/>
    </location>
</feature>
<evidence type="ECO:0000259" key="6">
    <source>
        <dbReference type="PROSITE" id="PS50968"/>
    </source>
</evidence>
<evidence type="ECO:0000313" key="9">
    <source>
        <dbReference type="Proteomes" id="UP000278962"/>
    </source>
</evidence>
<dbReference type="Pfam" id="PF00198">
    <property type="entry name" value="2-oxoacid_dh"/>
    <property type="match status" value="1"/>
</dbReference>
<evidence type="ECO:0000256" key="1">
    <source>
        <dbReference type="ARBA" id="ARBA00001938"/>
    </source>
</evidence>
<keyword evidence="3 4" id="KW-0450">Lipoyl</keyword>
<dbReference type="Gene3D" id="3.30.559.10">
    <property type="entry name" value="Chloramphenicol acetyltransferase-like domain"/>
    <property type="match status" value="1"/>
</dbReference>
<dbReference type="InterPro" id="IPR036625">
    <property type="entry name" value="E3-bd_dom_sf"/>
</dbReference>
<evidence type="ECO:0000259" key="7">
    <source>
        <dbReference type="PROSITE" id="PS51826"/>
    </source>
</evidence>
<name>A0A660LH39_9ACTN</name>
<dbReference type="InterPro" id="IPR023213">
    <property type="entry name" value="CAT-like_dom_sf"/>
</dbReference>
<dbReference type="InterPro" id="IPR045257">
    <property type="entry name" value="E2/Pdx1"/>
</dbReference>
<dbReference type="InterPro" id="IPR004167">
    <property type="entry name" value="PSBD"/>
</dbReference>
<dbReference type="Gene3D" id="4.10.320.10">
    <property type="entry name" value="E3-binding domain"/>
    <property type="match status" value="1"/>
</dbReference>
<proteinExistence type="inferred from homology"/>
<keyword evidence="4 8" id="KW-0808">Transferase</keyword>
<evidence type="ECO:0000256" key="4">
    <source>
        <dbReference type="RuleBase" id="RU003423"/>
    </source>
</evidence>
<feature type="compositionally biased region" description="Acidic residues" evidence="5">
    <location>
        <begin position="76"/>
        <end position="152"/>
    </location>
</feature>
<sequence>MPRLSDSMEEGTILKWLKSDGDDVSKGEELVEIETDKANMTYEADEAGTLEIVAQEGDTLAVGETICRLGEGGGSSDEDEQPEAEEEADEQGDEGAADEASEEEAADEEPEPEAEEDAGEDEPDDDEAEDEPDDEAEDEPEEPEAEEPEPGEADGRVKASPIARRIAQEQGIDLSTIEGSGPGGRIVKADVEQTEAQPEPEAEPQAEEEAPKKRPSDQGRGDIDYVELNRLQRTVARRMAESKATAPDFVMTVEVDMEEAVTLRQQLKAVAGDAPAPSFNDFVIKAAALALKDFPRANGAYRDGQFEQYSRVNVGVAVAGQDALVVPTVFDADKKGLGQIAEEACKLAERVRDGKITPPELSAGTFTISNLGMYGIKRFVAVINPPQAAILAVGELTPRPVVRDGEVVIRSIMELTLTCDHRILYGAEAAEFLGRIREYLETPLRLAL</sequence>
<keyword evidence="8" id="KW-0670">Pyruvate</keyword>
<feature type="compositionally biased region" description="Basic and acidic residues" evidence="5">
    <location>
        <begin position="209"/>
        <end position="222"/>
    </location>
</feature>
<evidence type="ECO:0000256" key="3">
    <source>
        <dbReference type="ARBA" id="ARBA00022823"/>
    </source>
</evidence>
<evidence type="ECO:0000256" key="5">
    <source>
        <dbReference type="SAM" id="MobiDB-lite"/>
    </source>
</evidence>
<feature type="domain" description="Peripheral subunit-binding (PSBD)" evidence="7">
    <location>
        <begin position="158"/>
        <end position="195"/>
    </location>
</feature>
<dbReference type="CDD" id="cd06849">
    <property type="entry name" value="lipoyl_domain"/>
    <property type="match status" value="1"/>
</dbReference>
<dbReference type="SUPFAM" id="SSF51230">
    <property type="entry name" value="Single hybrid motif"/>
    <property type="match status" value="1"/>
</dbReference>
<evidence type="ECO:0000313" key="8">
    <source>
        <dbReference type="EMBL" id="RKQ92284.1"/>
    </source>
</evidence>
<evidence type="ECO:0000256" key="2">
    <source>
        <dbReference type="ARBA" id="ARBA00007317"/>
    </source>
</evidence>
<organism evidence="8 9">
    <name type="scientific">Solirubrobacter pauli</name>
    <dbReference type="NCBI Taxonomy" id="166793"/>
    <lineage>
        <taxon>Bacteria</taxon>
        <taxon>Bacillati</taxon>
        <taxon>Actinomycetota</taxon>
        <taxon>Thermoleophilia</taxon>
        <taxon>Solirubrobacterales</taxon>
        <taxon>Solirubrobacteraceae</taxon>
        <taxon>Solirubrobacter</taxon>
    </lineage>
</organism>
<comment type="similarity">
    <text evidence="2 4">Belongs to the 2-oxoacid dehydrogenase family.</text>
</comment>
<dbReference type="PANTHER" id="PTHR23151:SF90">
    <property type="entry name" value="DIHYDROLIPOYLLYSINE-RESIDUE ACETYLTRANSFERASE COMPONENT OF PYRUVATE DEHYDROGENASE COMPLEX, MITOCHONDRIAL-RELATED"/>
    <property type="match status" value="1"/>
</dbReference>
<keyword evidence="9" id="KW-1185">Reference proteome</keyword>
<dbReference type="EMBL" id="RBIL01000001">
    <property type="protein sequence ID" value="RKQ92284.1"/>
    <property type="molecule type" value="Genomic_DNA"/>
</dbReference>